<sequence length="96" mass="10965">MATSGPKTSYILEDNKDNKVSSLTKSSLNAKDSKVSRQCNERNCCWDENDRVTEGREMNRRHQAERDKQINGAVCPLWRTPNIEDSDTYTKALRAS</sequence>
<evidence type="ECO:0000313" key="1">
    <source>
        <dbReference type="EMBL" id="CAG9535341.1"/>
    </source>
</evidence>
<evidence type="ECO:0000313" key="2">
    <source>
        <dbReference type="Proteomes" id="UP000746747"/>
    </source>
</evidence>
<gene>
    <name evidence="1" type="ORF">CJOHNSTONI_LOCUS5385</name>
</gene>
<reference evidence="1" key="1">
    <citation type="submission" date="2021-09" db="EMBL/GenBank/DDBJ databases">
        <authorList>
            <consortium name="Pathogen Informatics"/>
        </authorList>
    </citation>
    <scope>NUCLEOTIDE SEQUENCE</scope>
</reference>
<dbReference type="Proteomes" id="UP000746747">
    <property type="component" value="Unassembled WGS sequence"/>
</dbReference>
<accession>A0A8J2M4S2</accession>
<dbReference type="EMBL" id="CAKAEH010001370">
    <property type="protein sequence ID" value="CAG9535341.1"/>
    <property type="molecule type" value="Genomic_DNA"/>
</dbReference>
<organism evidence="1 2">
    <name type="scientific">Cercopithifilaria johnstoni</name>
    <dbReference type="NCBI Taxonomy" id="2874296"/>
    <lineage>
        <taxon>Eukaryota</taxon>
        <taxon>Metazoa</taxon>
        <taxon>Ecdysozoa</taxon>
        <taxon>Nematoda</taxon>
        <taxon>Chromadorea</taxon>
        <taxon>Rhabditida</taxon>
        <taxon>Spirurina</taxon>
        <taxon>Spiruromorpha</taxon>
        <taxon>Filarioidea</taxon>
        <taxon>Onchocercidae</taxon>
        <taxon>Cercopithifilaria</taxon>
    </lineage>
</organism>
<proteinExistence type="predicted"/>
<protein>
    <submittedName>
        <fullName evidence="1">Uncharacterized protein</fullName>
    </submittedName>
</protein>
<name>A0A8J2M4S2_9BILA</name>
<dbReference type="AlphaFoldDB" id="A0A8J2M4S2"/>
<keyword evidence="2" id="KW-1185">Reference proteome</keyword>
<comment type="caution">
    <text evidence="1">The sequence shown here is derived from an EMBL/GenBank/DDBJ whole genome shotgun (WGS) entry which is preliminary data.</text>
</comment>